<dbReference type="InterPro" id="IPR011990">
    <property type="entry name" value="TPR-like_helical_dom_sf"/>
</dbReference>
<proteinExistence type="predicted"/>
<dbReference type="EMBL" id="CP049801">
    <property type="protein sequence ID" value="QIO04586.1"/>
    <property type="molecule type" value="Genomic_DNA"/>
</dbReference>
<reference evidence="2 3" key="1">
    <citation type="submission" date="2020-03" db="EMBL/GenBank/DDBJ databases">
        <authorList>
            <person name="Zhu W."/>
        </authorList>
    </citation>
    <scope>NUCLEOTIDE SEQUENCE [LARGE SCALE GENOMIC DNA]</scope>
    <source>
        <strain evidence="2 3">323-1</strain>
    </source>
</reference>
<name>A0A6G8RRN9_9GAMM</name>
<evidence type="ECO:0000313" key="2">
    <source>
        <dbReference type="EMBL" id="QIO04586.1"/>
    </source>
</evidence>
<evidence type="ECO:0000256" key="1">
    <source>
        <dbReference type="SAM" id="SignalP"/>
    </source>
</evidence>
<dbReference type="KEGG" id="asha:G8E00_00730"/>
<evidence type="ECO:0000313" key="3">
    <source>
        <dbReference type="Proteomes" id="UP000502297"/>
    </source>
</evidence>
<protein>
    <recommendedName>
        <fullName evidence="4">Tetratricopeptide repeat protein</fullName>
    </recommendedName>
</protein>
<evidence type="ECO:0008006" key="4">
    <source>
        <dbReference type="Google" id="ProtNLM"/>
    </source>
</evidence>
<dbReference type="Proteomes" id="UP000502297">
    <property type="component" value="Chromosome"/>
</dbReference>
<gene>
    <name evidence="2" type="ORF">G8E00_00730</name>
</gene>
<keyword evidence="3" id="KW-1185">Reference proteome</keyword>
<dbReference type="SUPFAM" id="SSF48452">
    <property type="entry name" value="TPR-like"/>
    <property type="match status" value="1"/>
</dbReference>
<feature type="signal peptide" evidence="1">
    <location>
        <begin position="1"/>
        <end position="20"/>
    </location>
</feature>
<organism evidence="2 3">
    <name type="scientific">Acinetobacter shaoyimingii</name>
    <dbReference type="NCBI Taxonomy" id="2715164"/>
    <lineage>
        <taxon>Bacteria</taxon>
        <taxon>Pseudomonadati</taxon>
        <taxon>Pseudomonadota</taxon>
        <taxon>Gammaproteobacteria</taxon>
        <taxon>Moraxellales</taxon>
        <taxon>Moraxellaceae</taxon>
        <taxon>Acinetobacter</taxon>
    </lineage>
</organism>
<dbReference type="AlphaFoldDB" id="A0A6G8RRN9"/>
<sequence length="242" mass="27485">MKTTLLSIPFFLFSIQSVYANTTEQDIKQKCAQVKQYAQLGKKFYDQKQYSKALEQFKDQAAWSSFCLYNQDISGTKLTENDVVIANNNVGLTYAKLNKPQWARAWYLKDKEAKSSQFNLSQLPQPKLSTDLSGTYVNSAGFGQWNTIKVSKKKISYDLSFEGLYFPPYGLISGPNLGEFDTSMSLKQKHATYQYEDCKITLDFKFKPAEGHVITVKQNESQSGCGFGHNVWASGQYLKVEK</sequence>
<dbReference type="Gene3D" id="1.25.40.10">
    <property type="entry name" value="Tetratricopeptide repeat domain"/>
    <property type="match status" value="1"/>
</dbReference>
<feature type="chain" id="PRO_5026325759" description="Tetratricopeptide repeat protein" evidence="1">
    <location>
        <begin position="21"/>
        <end position="242"/>
    </location>
</feature>
<keyword evidence="1" id="KW-0732">Signal</keyword>
<accession>A0A6G8RRN9</accession>